<dbReference type="Proteomes" id="UP000716291">
    <property type="component" value="Unassembled WGS sequence"/>
</dbReference>
<feature type="compositionally biased region" description="Polar residues" evidence="2">
    <location>
        <begin position="25"/>
        <end position="44"/>
    </location>
</feature>
<proteinExistence type="predicted"/>
<evidence type="ECO:0000313" key="5">
    <source>
        <dbReference type="Proteomes" id="UP000716291"/>
    </source>
</evidence>
<accession>A0A9P6X018</accession>
<feature type="domain" description="BZIP" evidence="3">
    <location>
        <begin position="53"/>
        <end position="116"/>
    </location>
</feature>
<dbReference type="CDD" id="cd14705">
    <property type="entry name" value="bZIP_Zip1"/>
    <property type="match status" value="1"/>
</dbReference>
<evidence type="ECO:0000256" key="1">
    <source>
        <dbReference type="SAM" id="Coils"/>
    </source>
</evidence>
<protein>
    <recommendedName>
        <fullName evidence="3">BZIP domain-containing protein</fullName>
    </recommendedName>
</protein>
<dbReference type="PROSITE" id="PS50217">
    <property type="entry name" value="BZIP"/>
    <property type="match status" value="1"/>
</dbReference>
<feature type="region of interest" description="Disordered" evidence="2">
    <location>
        <begin position="25"/>
        <end position="63"/>
    </location>
</feature>
<feature type="compositionally biased region" description="Basic and acidic residues" evidence="2">
    <location>
        <begin position="45"/>
        <end position="63"/>
    </location>
</feature>
<dbReference type="InterPro" id="IPR046347">
    <property type="entry name" value="bZIP_sf"/>
</dbReference>
<feature type="coiled-coil region" evidence="1">
    <location>
        <begin position="78"/>
        <end position="119"/>
    </location>
</feature>
<sequence>MSISSLTCSRDPSSIIPCYLEPPRTTSNFPLPEQNTPPLSPSSSYHERPFHGELSLTDRRERNKAASARYRIKKNTQYHEMKKTIQEITARNQVLETQLQELHNENQKLKSATDKLRSRLMAKKLLNQWIQRQQYSAQPYIPRKEAEMDLLDDDLDSLYSLHV</sequence>
<dbReference type="PROSITE" id="PS00036">
    <property type="entry name" value="BZIP_BASIC"/>
    <property type="match status" value="1"/>
</dbReference>
<dbReference type="AlphaFoldDB" id="A0A9P6X018"/>
<dbReference type="Gene3D" id="1.20.5.170">
    <property type="match status" value="1"/>
</dbReference>
<dbReference type="Pfam" id="PF07716">
    <property type="entry name" value="bZIP_2"/>
    <property type="match status" value="1"/>
</dbReference>
<gene>
    <name evidence="4" type="ORF">G6F64_010969</name>
</gene>
<dbReference type="InterPro" id="IPR004827">
    <property type="entry name" value="bZIP"/>
</dbReference>
<evidence type="ECO:0000256" key="2">
    <source>
        <dbReference type="SAM" id="MobiDB-lite"/>
    </source>
</evidence>
<evidence type="ECO:0000259" key="3">
    <source>
        <dbReference type="PROSITE" id="PS50217"/>
    </source>
</evidence>
<keyword evidence="5" id="KW-1185">Reference proteome</keyword>
<name>A0A9P6X018_RHIOR</name>
<dbReference type="SUPFAM" id="SSF57959">
    <property type="entry name" value="Leucine zipper domain"/>
    <property type="match status" value="1"/>
</dbReference>
<reference evidence="4" key="1">
    <citation type="journal article" date="2020" name="Microb. Genom.">
        <title>Genetic diversity of clinical and environmental Mucorales isolates obtained from an investigation of mucormycosis cases among solid organ transplant recipients.</title>
        <authorList>
            <person name="Nguyen M.H."/>
            <person name="Kaul D."/>
            <person name="Muto C."/>
            <person name="Cheng S.J."/>
            <person name="Richter R.A."/>
            <person name="Bruno V.M."/>
            <person name="Liu G."/>
            <person name="Beyhan S."/>
            <person name="Sundermann A.J."/>
            <person name="Mounaud S."/>
            <person name="Pasculle A.W."/>
            <person name="Nierman W.C."/>
            <person name="Driscoll E."/>
            <person name="Cumbie R."/>
            <person name="Clancy C.J."/>
            <person name="Dupont C.L."/>
        </authorList>
    </citation>
    <scope>NUCLEOTIDE SEQUENCE</scope>
    <source>
        <strain evidence="4">GL11</strain>
    </source>
</reference>
<evidence type="ECO:0000313" key="4">
    <source>
        <dbReference type="EMBL" id="KAG1302385.1"/>
    </source>
</evidence>
<comment type="caution">
    <text evidence="4">The sequence shown here is derived from an EMBL/GenBank/DDBJ whole genome shotgun (WGS) entry which is preliminary data.</text>
</comment>
<dbReference type="OrthoDB" id="1939598at2759"/>
<keyword evidence="1" id="KW-0175">Coiled coil</keyword>
<dbReference type="SMART" id="SM00338">
    <property type="entry name" value="BRLZ"/>
    <property type="match status" value="1"/>
</dbReference>
<organism evidence="4 5">
    <name type="scientific">Rhizopus oryzae</name>
    <name type="common">Mucormycosis agent</name>
    <name type="synonym">Rhizopus arrhizus var. delemar</name>
    <dbReference type="NCBI Taxonomy" id="64495"/>
    <lineage>
        <taxon>Eukaryota</taxon>
        <taxon>Fungi</taxon>
        <taxon>Fungi incertae sedis</taxon>
        <taxon>Mucoromycota</taxon>
        <taxon>Mucoromycotina</taxon>
        <taxon>Mucoromycetes</taxon>
        <taxon>Mucorales</taxon>
        <taxon>Mucorineae</taxon>
        <taxon>Rhizopodaceae</taxon>
        <taxon>Rhizopus</taxon>
    </lineage>
</organism>
<dbReference type="EMBL" id="JAANQT010002462">
    <property type="protein sequence ID" value="KAG1302385.1"/>
    <property type="molecule type" value="Genomic_DNA"/>
</dbReference>
<dbReference type="GO" id="GO:0003700">
    <property type="term" value="F:DNA-binding transcription factor activity"/>
    <property type="evidence" value="ECO:0007669"/>
    <property type="project" value="InterPro"/>
</dbReference>